<sequence>MMEVDSPEMMNEQVEKLFTHKLTDAERKTLEAIKRELDADFERRCKMLMDRLEVTSMAFAASSKLIDKEDEFKQVYSAAKEAI</sequence>
<name>A0AC34R7L8_9BILA</name>
<accession>A0AC34R7L8</accession>
<dbReference type="Proteomes" id="UP000887576">
    <property type="component" value="Unplaced"/>
</dbReference>
<proteinExistence type="predicted"/>
<dbReference type="WBParaSite" id="JU765_v2.g428.t1">
    <property type="protein sequence ID" value="JU765_v2.g428.t1"/>
    <property type="gene ID" value="JU765_v2.g428"/>
</dbReference>
<evidence type="ECO:0000313" key="1">
    <source>
        <dbReference type="Proteomes" id="UP000887576"/>
    </source>
</evidence>
<evidence type="ECO:0000313" key="2">
    <source>
        <dbReference type="WBParaSite" id="JU765_v2.g428.t1"/>
    </source>
</evidence>
<organism evidence="1 2">
    <name type="scientific">Panagrolaimus sp. JU765</name>
    <dbReference type="NCBI Taxonomy" id="591449"/>
    <lineage>
        <taxon>Eukaryota</taxon>
        <taxon>Metazoa</taxon>
        <taxon>Ecdysozoa</taxon>
        <taxon>Nematoda</taxon>
        <taxon>Chromadorea</taxon>
        <taxon>Rhabditida</taxon>
        <taxon>Tylenchina</taxon>
        <taxon>Panagrolaimomorpha</taxon>
        <taxon>Panagrolaimoidea</taxon>
        <taxon>Panagrolaimidae</taxon>
        <taxon>Panagrolaimus</taxon>
    </lineage>
</organism>
<protein>
    <submittedName>
        <fullName evidence="2">Uncharacterized protein</fullName>
    </submittedName>
</protein>
<reference evidence="2" key="1">
    <citation type="submission" date="2022-11" db="UniProtKB">
        <authorList>
            <consortium name="WormBaseParasite"/>
        </authorList>
    </citation>
    <scope>IDENTIFICATION</scope>
</reference>